<reference evidence="22" key="1">
    <citation type="submission" date="2017-05" db="EMBL/GenBank/DDBJ databases">
        <authorList>
            <person name="Varghese N."/>
            <person name="Submissions S."/>
        </authorList>
    </citation>
    <scope>NUCLEOTIDE SEQUENCE</scope>
    <source>
        <strain evidence="22">DSM 18763</strain>
    </source>
</reference>
<evidence type="ECO:0000256" key="10">
    <source>
        <dbReference type="ARBA" id="ARBA00023027"/>
    </source>
</evidence>
<evidence type="ECO:0000256" key="15">
    <source>
        <dbReference type="ARBA" id="ARBA00048238"/>
    </source>
</evidence>
<evidence type="ECO:0000256" key="14">
    <source>
        <dbReference type="ARBA" id="ARBA00025153"/>
    </source>
</evidence>
<dbReference type="CDD" id="cd01171">
    <property type="entry name" value="YXKO-related"/>
    <property type="match status" value="1"/>
</dbReference>
<dbReference type="InterPro" id="IPR004443">
    <property type="entry name" value="YjeF_N_dom"/>
</dbReference>
<feature type="binding site" evidence="18">
    <location>
        <position position="127"/>
    </location>
    <ligand>
        <name>K(+)</name>
        <dbReference type="ChEBI" id="CHEBI:29103"/>
    </ligand>
</feature>
<keyword evidence="12 17" id="KW-0456">Lyase</keyword>
<evidence type="ECO:0000256" key="16">
    <source>
        <dbReference type="ARBA" id="ARBA00049209"/>
    </source>
</evidence>
<evidence type="ECO:0000256" key="6">
    <source>
        <dbReference type="ARBA" id="ARBA00022741"/>
    </source>
</evidence>
<dbReference type="HAMAP" id="MF_01965">
    <property type="entry name" value="NADHX_dehydratase"/>
    <property type="match status" value="1"/>
</dbReference>
<dbReference type="InterPro" id="IPR000631">
    <property type="entry name" value="CARKD"/>
</dbReference>
<dbReference type="EC" id="5.1.99.6" evidence="19"/>
<dbReference type="GO" id="GO:0110051">
    <property type="term" value="P:metabolite repair"/>
    <property type="evidence" value="ECO:0007669"/>
    <property type="project" value="TreeGrafter"/>
</dbReference>
<dbReference type="NCBIfam" id="TIGR00196">
    <property type="entry name" value="yjeF_cterm"/>
    <property type="match status" value="1"/>
</dbReference>
<evidence type="ECO:0000256" key="18">
    <source>
        <dbReference type="HAMAP-Rule" id="MF_01966"/>
    </source>
</evidence>
<keyword evidence="13" id="KW-0511">Multifunctional enzyme</keyword>
<evidence type="ECO:0000256" key="3">
    <source>
        <dbReference type="ARBA" id="ARBA00006001"/>
    </source>
</evidence>
<evidence type="ECO:0000256" key="1">
    <source>
        <dbReference type="ARBA" id="ARBA00000013"/>
    </source>
</evidence>
<comment type="subunit">
    <text evidence="17">Homotetramer.</text>
</comment>
<dbReference type="PANTHER" id="PTHR12592">
    <property type="entry name" value="ATP-DEPENDENT (S)-NAD(P)H-HYDRATE DEHYDRATASE FAMILY MEMBER"/>
    <property type="match status" value="1"/>
</dbReference>
<gene>
    <name evidence="17" type="primary">nnrD</name>
    <name evidence="18" type="synonym">nnrE</name>
    <name evidence="22" type="ORF">SAMN06264868_102146</name>
</gene>
<dbReference type="InterPro" id="IPR029056">
    <property type="entry name" value="Ribokinase-like"/>
</dbReference>
<feature type="binding site" evidence="17">
    <location>
        <position position="444"/>
    </location>
    <ligand>
        <name>AMP</name>
        <dbReference type="ChEBI" id="CHEBI:456215"/>
    </ligand>
</feature>
<feature type="binding site" evidence="17">
    <location>
        <position position="445"/>
    </location>
    <ligand>
        <name>(6S)-NADPHX</name>
        <dbReference type="ChEBI" id="CHEBI:64076"/>
    </ligand>
</feature>
<dbReference type="SUPFAM" id="SSF53613">
    <property type="entry name" value="Ribokinase-like"/>
    <property type="match status" value="1"/>
</dbReference>
<evidence type="ECO:0000256" key="11">
    <source>
        <dbReference type="ARBA" id="ARBA00023235"/>
    </source>
</evidence>
<evidence type="ECO:0000256" key="5">
    <source>
        <dbReference type="ARBA" id="ARBA00022723"/>
    </source>
</evidence>
<dbReference type="PROSITE" id="PS01050">
    <property type="entry name" value="YJEF_C_2"/>
    <property type="match status" value="1"/>
</dbReference>
<comment type="catalytic activity">
    <reaction evidence="16 17 19">
        <text>(6S)-NADPHX + ADP = AMP + phosphate + NADPH + H(+)</text>
        <dbReference type="Rhea" id="RHEA:32235"/>
        <dbReference type="ChEBI" id="CHEBI:15378"/>
        <dbReference type="ChEBI" id="CHEBI:43474"/>
        <dbReference type="ChEBI" id="CHEBI:57783"/>
        <dbReference type="ChEBI" id="CHEBI:64076"/>
        <dbReference type="ChEBI" id="CHEBI:456215"/>
        <dbReference type="ChEBI" id="CHEBI:456216"/>
        <dbReference type="EC" id="4.2.1.136"/>
    </reaction>
</comment>
<evidence type="ECO:0000259" key="20">
    <source>
        <dbReference type="PROSITE" id="PS51383"/>
    </source>
</evidence>
<evidence type="ECO:0000256" key="4">
    <source>
        <dbReference type="ARBA" id="ARBA00009524"/>
    </source>
</evidence>
<keyword evidence="23" id="KW-1185">Reference proteome</keyword>
<comment type="function">
    <text evidence="18">Catalyzes the epimerization of the S- and R-forms of NAD(P)HX, a damaged form of NAD(P)H that is a result of enzymatic or heat-dependent hydration. This is a prerequisite for the S-specific NAD(P)H-hydrate dehydratase to allow the repair of both epimers of NAD(P)HX.</text>
</comment>
<dbReference type="EMBL" id="FXTX01000002">
    <property type="protein sequence ID" value="SMP03615.1"/>
    <property type="molecule type" value="Genomic_DNA"/>
</dbReference>
<evidence type="ECO:0000259" key="21">
    <source>
        <dbReference type="PROSITE" id="PS51385"/>
    </source>
</evidence>
<dbReference type="SUPFAM" id="SSF64153">
    <property type="entry name" value="YjeF N-terminal domain-like"/>
    <property type="match status" value="1"/>
</dbReference>
<keyword evidence="7 17" id="KW-0067">ATP-binding</keyword>
<evidence type="ECO:0000256" key="19">
    <source>
        <dbReference type="PIRNR" id="PIRNR017184"/>
    </source>
</evidence>
<evidence type="ECO:0000256" key="9">
    <source>
        <dbReference type="ARBA" id="ARBA00022958"/>
    </source>
</evidence>
<feature type="domain" description="YjeF C-terminal" evidence="20">
    <location>
        <begin position="223"/>
        <end position="503"/>
    </location>
</feature>
<keyword evidence="6 17" id="KW-0547">Nucleotide-binding</keyword>
<dbReference type="PIRSF" id="PIRSF017184">
    <property type="entry name" value="Nnr"/>
    <property type="match status" value="1"/>
</dbReference>
<dbReference type="AlphaFoldDB" id="A0AA45WJN7"/>
<accession>A0AA45WJN7</accession>
<feature type="binding site" evidence="18">
    <location>
        <begin position="57"/>
        <end position="61"/>
    </location>
    <ligand>
        <name>(6S)-NADPHX</name>
        <dbReference type="ChEBI" id="CHEBI:64076"/>
    </ligand>
</feature>
<proteinExistence type="inferred from homology"/>
<feature type="binding site" evidence="18">
    <location>
        <position position="163"/>
    </location>
    <ligand>
        <name>K(+)</name>
        <dbReference type="ChEBI" id="CHEBI:29103"/>
    </ligand>
</feature>
<dbReference type="EC" id="4.2.1.136" evidence="19"/>
<comment type="similarity">
    <text evidence="3 19">In the N-terminal section; belongs to the NnrE/AIBP family.</text>
</comment>
<dbReference type="GO" id="GO:0052856">
    <property type="term" value="F:NAD(P)HX epimerase activity"/>
    <property type="evidence" value="ECO:0007669"/>
    <property type="project" value="UniProtKB-UniRule"/>
</dbReference>
<feature type="binding site" evidence="18">
    <location>
        <position position="58"/>
    </location>
    <ligand>
        <name>K(+)</name>
        <dbReference type="ChEBI" id="CHEBI:29103"/>
    </ligand>
</feature>
<comment type="catalytic activity">
    <reaction evidence="15 17 19">
        <text>(6S)-NADHX + ADP = AMP + phosphate + NADH + H(+)</text>
        <dbReference type="Rhea" id="RHEA:32223"/>
        <dbReference type="ChEBI" id="CHEBI:15378"/>
        <dbReference type="ChEBI" id="CHEBI:43474"/>
        <dbReference type="ChEBI" id="CHEBI:57945"/>
        <dbReference type="ChEBI" id="CHEBI:64074"/>
        <dbReference type="ChEBI" id="CHEBI:456215"/>
        <dbReference type="ChEBI" id="CHEBI:456216"/>
        <dbReference type="EC" id="4.2.1.136"/>
    </reaction>
</comment>
<dbReference type="GO" id="GO:0046872">
    <property type="term" value="F:metal ion binding"/>
    <property type="evidence" value="ECO:0007669"/>
    <property type="project" value="UniProtKB-UniRule"/>
</dbReference>
<comment type="similarity">
    <text evidence="4 19">In the C-terminal section; belongs to the NnrD/CARKD family.</text>
</comment>
<dbReference type="PROSITE" id="PS51383">
    <property type="entry name" value="YJEF_C_3"/>
    <property type="match status" value="1"/>
</dbReference>
<feature type="binding site" evidence="17">
    <location>
        <begin position="415"/>
        <end position="419"/>
    </location>
    <ligand>
        <name>AMP</name>
        <dbReference type="ChEBI" id="CHEBI:456215"/>
    </ligand>
</feature>
<dbReference type="Pfam" id="PF03853">
    <property type="entry name" value="YjeF_N"/>
    <property type="match status" value="1"/>
</dbReference>
<feature type="binding site" evidence="17">
    <location>
        <position position="381"/>
    </location>
    <ligand>
        <name>(6S)-NADPHX</name>
        <dbReference type="ChEBI" id="CHEBI:64076"/>
    </ligand>
</feature>
<keyword evidence="8 17" id="KW-0521">NADP</keyword>
<dbReference type="InterPro" id="IPR030677">
    <property type="entry name" value="Nnr"/>
</dbReference>
<comment type="cofactor">
    <cofactor evidence="17">
        <name>Mg(2+)</name>
        <dbReference type="ChEBI" id="CHEBI:18420"/>
    </cofactor>
</comment>
<dbReference type="PANTHER" id="PTHR12592:SF0">
    <property type="entry name" value="ATP-DEPENDENT (S)-NAD(P)H-HYDRATE DEHYDRATASE"/>
    <property type="match status" value="1"/>
</dbReference>
<sequence>MKVLKASEIALIDKKTIEETGIASLVLMENAGRSCYQIIKEKFNGLKKVAVFVGSGNNGGDGLVIARYLLRDKIDVDVYILSNDENKLSADNKKNLEIFKNFGGKYKFIAENNINEIYLNDVDLIIDAIFGTGFKPPISGYREEIIKLINKSNKKVVSVDIPSGLSADSGKIEGEFIKADITITFGFKKLVHILYPASEYCGEVYLVDISLNEKYAEDIKRYILTKDIIKLPKREKTGHKYTFGHVAVIGGSVGKSGAVIMASKSASVSGAGLVTAIVPSSINQIVETNLIEEMSIPVSDKDGIFSSSEEIINILKNGKFSSIVVGMGMSVNENTTEIVKSLLNIDKPIVIDADGLNNLAKIENYEILLKEREKPTVLTPHIGEFQRLIKREIPEDLEEIAKDFAIKTNSYLVLKSARTIIATPDGKVYYNIIGNAGMATAGTGDVLAGMLGALINRLLTEEAVKTAVYLHSFAGDLAKLAKSEESLKATAIIEFIPQAIKQLSQ</sequence>
<dbReference type="Gene3D" id="3.40.50.10260">
    <property type="entry name" value="YjeF N-terminal domain"/>
    <property type="match status" value="1"/>
</dbReference>
<dbReference type="PROSITE" id="PS51385">
    <property type="entry name" value="YJEF_N"/>
    <property type="match status" value="1"/>
</dbReference>
<dbReference type="Proteomes" id="UP001157947">
    <property type="component" value="Unassembled WGS sequence"/>
</dbReference>
<dbReference type="Gene3D" id="3.40.1190.20">
    <property type="match status" value="1"/>
</dbReference>
<feature type="binding site" evidence="18">
    <location>
        <begin position="131"/>
        <end position="137"/>
    </location>
    <ligand>
        <name>(6S)-NADPHX</name>
        <dbReference type="ChEBI" id="CHEBI:64076"/>
    </ligand>
</feature>
<feature type="binding site" evidence="17">
    <location>
        <position position="328"/>
    </location>
    <ligand>
        <name>(6S)-NADPHX</name>
        <dbReference type="ChEBI" id="CHEBI:64076"/>
    </ligand>
</feature>
<evidence type="ECO:0000256" key="2">
    <source>
        <dbReference type="ARBA" id="ARBA00000909"/>
    </source>
</evidence>
<name>A0AA45WJN7_9AQUI</name>
<comment type="caution">
    <text evidence="18">Lacks conserved residue(s) required for the propagation of feature annotation.</text>
</comment>
<keyword evidence="9 18" id="KW-0630">Potassium</keyword>
<dbReference type="NCBIfam" id="TIGR00197">
    <property type="entry name" value="yjeF_nterm"/>
    <property type="match status" value="1"/>
</dbReference>
<evidence type="ECO:0000256" key="7">
    <source>
        <dbReference type="ARBA" id="ARBA00022840"/>
    </source>
</evidence>
<comment type="cofactor">
    <cofactor evidence="18 19">
        <name>K(+)</name>
        <dbReference type="ChEBI" id="CHEBI:29103"/>
    </cofactor>
    <text evidence="18 19">Binds 1 potassium ion per subunit.</text>
</comment>
<evidence type="ECO:0000313" key="22">
    <source>
        <dbReference type="EMBL" id="SMP03615.1"/>
    </source>
</evidence>
<comment type="caution">
    <text evidence="22">The sequence shown here is derived from an EMBL/GenBank/DDBJ whole genome shotgun (WGS) entry which is preliminary data.</text>
</comment>
<dbReference type="Pfam" id="PF01256">
    <property type="entry name" value="Carb_kinase"/>
    <property type="match status" value="1"/>
</dbReference>
<comment type="function">
    <text evidence="14 19">Bifunctional enzyme that catalyzes the epimerization of the S- and R-forms of NAD(P)HX and the dehydration of the S-form of NAD(P)HX at the expense of ADP, which is converted to AMP. This allows the repair of both epimers of NAD(P)HX, a damaged form of NAD(P)H that is a result of enzymatic or heat-dependent hydration.</text>
</comment>
<dbReference type="InterPro" id="IPR017953">
    <property type="entry name" value="Carbohydrate_kinase_pred_CS"/>
</dbReference>
<protein>
    <recommendedName>
        <fullName evidence="19">Bifunctional NAD(P)H-hydrate repair enzyme</fullName>
    </recommendedName>
    <alternativeName>
        <fullName evidence="19">Nicotinamide nucleotide repair protein</fullName>
    </alternativeName>
    <domain>
        <recommendedName>
            <fullName evidence="19">ADP-dependent (S)-NAD(P)H-hydrate dehydratase</fullName>
            <ecNumber evidence="19">4.2.1.136</ecNumber>
        </recommendedName>
        <alternativeName>
            <fullName evidence="19">ADP-dependent NAD(P)HX dehydratase</fullName>
        </alternativeName>
    </domain>
    <domain>
        <recommendedName>
            <fullName evidence="19">NAD(P)H-hydrate epimerase</fullName>
            <ecNumber evidence="19">5.1.99.6</ecNumber>
        </recommendedName>
    </domain>
</protein>
<dbReference type="GO" id="GO:0046496">
    <property type="term" value="P:nicotinamide nucleotide metabolic process"/>
    <property type="evidence" value="ECO:0007669"/>
    <property type="project" value="UniProtKB-UniRule"/>
</dbReference>
<organism evidence="22 23">
    <name type="scientific">Venenivibrio stagnispumantis</name>
    <dbReference type="NCBI Taxonomy" id="407998"/>
    <lineage>
        <taxon>Bacteria</taxon>
        <taxon>Pseudomonadati</taxon>
        <taxon>Aquificota</taxon>
        <taxon>Aquificia</taxon>
        <taxon>Aquificales</taxon>
        <taxon>Hydrogenothermaceae</taxon>
        <taxon>Venenivibrio</taxon>
    </lineage>
</organism>
<comment type="catalytic activity">
    <reaction evidence="2 18 19">
        <text>(6R)-NADPHX = (6S)-NADPHX</text>
        <dbReference type="Rhea" id="RHEA:32227"/>
        <dbReference type="ChEBI" id="CHEBI:64076"/>
        <dbReference type="ChEBI" id="CHEBI:64077"/>
        <dbReference type="EC" id="5.1.99.6"/>
    </reaction>
</comment>
<dbReference type="GO" id="GO:0052855">
    <property type="term" value="F:ADP-dependent NAD(P)H-hydrate dehydratase activity"/>
    <property type="evidence" value="ECO:0007669"/>
    <property type="project" value="UniProtKB-UniRule"/>
</dbReference>
<keyword evidence="11 18" id="KW-0413">Isomerase</keyword>
<comment type="similarity">
    <text evidence="18">Belongs to the NnrE/AIBP family.</text>
</comment>
<feature type="binding site" evidence="18">
    <location>
        <position position="160"/>
    </location>
    <ligand>
        <name>(6S)-NADPHX</name>
        <dbReference type="ChEBI" id="CHEBI:64076"/>
    </ligand>
</feature>
<evidence type="ECO:0000313" key="23">
    <source>
        <dbReference type="Proteomes" id="UP001157947"/>
    </source>
</evidence>
<dbReference type="GO" id="GO:0005524">
    <property type="term" value="F:ATP binding"/>
    <property type="evidence" value="ECO:0007669"/>
    <property type="project" value="UniProtKB-UniRule"/>
</dbReference>
<dbReference type="InterPro" id="IPR036652">
    <property type="entry name" value="YjeF_N_dom_sf"/>
</dbReference>
<feature type="domain" description="YjeF N-terminal" evidence="21">
    <location>
        <begin position="9"/>
        <end position="217"/>
    </location>
</feature>
<evidence type="ECO:0000256" key="13">
    <source>
        <dbReference type="ARBA" id="ARBA00023268"/>
    </source>
</evidence>
<comment type="catalytic activity">
    <reaction evidence="1 18 19">
        <text>(6R)-NADHX = (6S)-NADHX</text>
        <dbReference type="Rhea" id="RHEA:32215"/>
        <dbReference type="ChEBI" id="CHEBI:64074"/>
        <dbReference type="ChEBI" id="CHEBI:64075"/>
        <dbReference type="EC" id="5.1.99.6"/>
    </reaction>
</comment>
<comment type="similarity">
    <text evidence="17">Belongs to the NnrD/CARKD family.</text>
</comment>
<dbReference type="HAMAP" id="MF_01966">
    <property type="entry name" value="NADHX_epimerase"/>
    <property type="match status" value="1"/>
</dbReference>
<feature type="binding site" evidence="17">
    <location>
        <position position="258"/>
    </location>
    <ligand>
        <name>(6S)-NADPHX</name>
        <dbReference type="ChEBI" id="CHEBI:64076"/>
    </ligand>
</feature>
<evidence type="ECO:0000256" key="17">
    <source>
        <dbReference type="HAMAP-Rule" id="MF_01965"/>
    </source>
</evidence>
<keyword evidence="5 18" id="KW-0479">Metal-binding</keyword>
<evidence type="ECO:0000256" key="12">
    <source>
        <dbReference type="ARBA" id="ARBA00023239"/>
    </source>
</evidence>
<comment type="function">
    <text evidence="17">Catalyzes the dehydration of the S-form of NAD(P)HX at the expense of ADP, which is converted to AMP. Together with NAD(P)HX epimerase, which catalyzes the epimerization of the S- and R-forms, the enzyme allows the repair of both epimers of NAD(P)HX, a damaged form of NAD(P)H that is a result of enzymatic or heat-dependent hydration.</text>
</comment>
<evidence type="ECO:0000256" key="8">
    <source>
        <dbReference type="ARBA" id="ARBA00022857"/>
    </source>
</evidence>
<keyword evidence="10 17" id="KW-0520">NAD</keyword>